<reference evidence="2" key="1">
    <citation type="submission" date="2020-08" db="EMBL/GenBank/DDBJ databases">
        <title>Multicomponent nature underlies the extraordinary mechanical properties of spider dragline silk.</title>
        <authorList>
            <person name="Kono N."/>
            <person name="Nakamura H."/>
            <person name="Mori M."/>
            <person name="Yoshida Y."/>
            <person name="Ohtoshi R."/>
            <person name="Malay A.D."/>
            <person name="Moran D.A.P."/>
            <person name="Tomita M."/>
            <person name="Numata K."/>
            <person name="Arakawa K."/>
        </authorList>
    </citation>
    <scope>NUCLEOTIDE SEQUENCE</scope>
</reference>
<feature type="compositionally biased region" description="Acidic residues" evidence="1">
    <location>
        <begin position="321"/>
        <end position="332"/>
    </location>
</feature>
<evidence type="ECO:0000313" key="3">
    <source>
        <dbReference type="Proteomes" id="UP000887013"/>
    </source>
</evidence>
<evidence type="ECO:0000313" key="2">
    <source>
        <dbReference type="EMBL" id="GFT83732.1"/>
    </source>
</evidence>
<protein>
    <submittedName>
        <fullName evidence="2">Uncharacterized protein</fullName>
    </submittedName>
</protein>
<comment type="caution">
    <text evidence="2">The sequence shown here is derived from an EMBL/GenBank/DDBJ whole genome shotgun (WGS) entry which is preliminary data.</text>
</comment>
<feature type="region of interest" description="Disordered" evidence="1">
    <location>
        <begin position="273"/>
        <end position="355"/>
    </location>
</feature>
<name>A0A8X6PQI8_NEPPI</name>
<dbReference type="OrthoDB" id="6437125at2759"/>
<sequence length="355" mass="39963">MCVCTPVSAEGNSRAIKGKRAQYVKTLEETCDPSPKRVHLDNYFSYPFGMDPMLIYYYTHPHLWDNAFQAYPSVITKDGKTLYIPPESFPQFFQKSRHSLRNRLTLTPANVQKLMPRKVPEEQTVFAYHAHKAETLSKRPHIKKDPDIDSISCFDSEDAYSDSSFSTLSAGTEDGLVSNLDDEEELQPSTESEFLELKKVLTDVDASLCTKIMTEVETLIAKYRKCLNVAVQAKKLYQMELEKVHYIQRAKLRKLTEKSKFLEKELKRLTNSAPMDASISEQSESQNVNVTPSLSSPHSPVAEKDSTSDSNASKSKIDALPPEETDLMEVEETISASSPTQPKQSPNPEAEPLGK</sequence>
<evidence type="ECO:0000256" key="1">
    <source>
        <dbReference type="SAM" id="MobiDB-lite"/>
    </source>
</evidence>
<dbReference type="Proteomes" id="UP000887013">
    <property type="component" value="Unassembled WGS sequence"/>
</dbReference>
<feature type="compositionally biased region" description="Polar residues" evidence="1">
    <location>
        <begin position="273"/>
        <end position="298"/>
    </location>
</feature>
<proteinExistence type="predicted"/>
<dbReference type="AlphaFoldDB" id="A0A8X6PQI8"/>
<gene>
    <name evidence="2" type="primary">AVEN_151717_1</name>
    <name evidence="2" type="ORF">NPIL_254821</name>
</gene>
<feature type="compositionally biased region" description="Polar residues" evidence="1">
    <location>
        <begin position="334"/>
        <end position="347"/>
    </location>
</feature>
<organism evidence="2 3">
    <name type="scientific">Nephila pilipes</name>
    <name type="common">Giant wood spider</name>
    <name type="synonym">Nephila maculata</name>
    <dbReference type="NCBI Taxonomy" id="299642"/>
    <lineage>
        <taxon>Eukaryota</taxon>
        <taxon>Metazoa</taxon>
        <taxon>Ecdysozoa</taxon>
        <taxon>Arthropoda</taxon>
        <taxon>Chelicerata</taxon>
        <taxon>Arachnida</taxon>
        <taxon>Araneae</taxon>
        <taxon>Araneomorphae</taxon>
        <taxon>Entelegynae</taxon>
        <taxon>Araneoidea</taxon>
        <taxon>Nephilidae</taxon>
        <taxon>Nephila</taxon>
    </lineage>
</organism>
<accession>A0A8X6PQI8</accession>
<dbReference type="EMBL" id="BMAW01023649">
    <property type="protein sequence ID" value="GFT83732.1"/>
    <property type="molecule type" value="Genomic_DNA"/>
</dbReference>
<keyword evidence="3" id="KW-1185">Reference proteome</keyword>